<dbReference type="PROSITE" id="PS50110">
    <property type="entry name" value="RESPONSE_REGULATORY"/>
    <property type="match status" value="1"/>
</dbReference>
<evidence type="ECO:0000256" key="2">
    <source>
        <dbReference type="ARBA" id="ARBA00034247"/>
    </source>
</evidence>
<keyword evidence="3" id="KW-0597">Phosphoprotein</keyword>
<protein>
    <recommendedName>
        <fullName evidence="1">diguanylate cyclase</fullName>
        <ecNumber evidence="1">2.7.7.65</ecNumber>
    </recommendedName>
</protein>
<dbReference type="SUPFAM" id="SSF52172">
    <property type="entry name" value="CheY-like"/>
    <property type="match status" value="1"/>
</dbReference>
<evidence type="ECO:0000313" key="7">
    <source>
        <dbReference type="EMBL" id="WXB17730.1"/>
    </source>
</evidence>
<keyword evidence="7" id="KW-0808">Transferase</keyword>
<dbReference type="InterPro" id="IPR029787">
    <property type="entry name" value="Nucleotide_cyclase"/>
</dbReference>
<proteinExistence type="predicted"/>
<evidence type="ECO:0000313" key="8">
    <source>
        <dbReference type="Proteomes" id="UP001370348"/>
    </source>
</evidence>
<organism evidence="7 8">
    <name type="scientific">Pendulispora albinea</name>
    <dbReference type="NCBI Taxonomy" id="2741071"/>
    <lineage>
        <taxon>Bacteria</taxon>
        <taxon>Pseudomonadati</taxon>
        <taxon>Myxococcota</taxon>
        <taxon>Myxococcia</taxon>
        <taxon>Myxococcales</taxon>
        <taxon>Sorangiineae</taxon>
        <taxon>Pendulisporaceae</taxon>
        <taxon>Pendulispora</taxon>
    </lineage>
</organism>
<dbReference type="RefSeq" id="WP_394827371.1">
    <property type="nucleotide sequence ID" value="NZ_CP089984.1"/>
</dbReference>
<dbReference type="InterPro" id="IPR001789">
    <property type="entry name" value="Sig_transdc_resp-reg_receiver"/>
</dbReference>
<dbReference type="CDD" id="cd17574">
    <property type="entry name" value="REC_OmpR"/>
    <property type="match status" value="1"/>
</dbReference>
<evidence type="ECO:0000259" key="6">
    <source>
        <dbReference type="PROSITE" id="PS50887"/>
    </source>
</evidence>
<dbReference type="PANTHER" id="PTHR45138">
    <property type="entry name" value="REGULATORY COMPONENTS OF SENSORY TRANSDUCTION SYSTEM"/>
    <property type="match status" value="1"/>
</dbReference>
<dbReference type="Pfam" id="PF00072">
    <property type="entry name" value="Response_reg"/>
    <property type="match status" value="1"/>
</dbReference>
<evidence type="ECO:0000256" key="3">
    <source>
        <dbReference type="PROSITE-ProRule" id="PRU00169"/>
    </source>
</evidence>
<dbReference type="Pfam" id="PF00990">
    <property type="entry name" value="GGDEF"/>
    <property type="match status" value="1"/>
</dbReference>
<evidence type="ECO:0000259" key="5">
    <source>
        <dbReference type="PROSITE" id="PS50110"/>
    </source>
</evidence>
<evidence type="ECO:0000256" key="1">
    <source>
        <dbReference type="ARBA" id="ARBA00012528"/>
    </source>
</evidence>
<dbReference type="NCBIfam" id="TIGR00254">
    <property type="entry name" value="GGDEF"/>
    <property type="match status" value="1"/>
</dbReference>
<dbReference type="CDD" id="cd01949">
    <property type="entry name" value="GGDEF"/>
    <property type="match status" value="1"/>
</dbReference>
<dbReference type="InterPro" id="IPR050469">
    <property type="entry name" value="Diguanylate_Cyclase"/>
</dbReference>
<dbReference type="SMART" id="SM00267">
    <property type="entry name" value="GGDEF"/>
    <property type="match status" value="1"/>
</dbReference>
<dbReference type="GO" id="GO:0052621">
    <property type="term" value="F:diguanylate cyclase activity"/>
    <property type="evidence" value="ECO:0007669"/>
    <property type="project" value="UniProtKB-EC"/>
</dbReference>
<accession>A0ABZ2M6K5</accession>
<dbReference type="Proteomes" id="UP001370348">
    <property type="component" value="Chromosome"/>
</dbReference>
<dbReference type="Gene3D" id="3.30.70.270">
    <property type="match status" value="1"/>
</dbReference>
<feature type="region of interest" description="Disordered" evidence="4">
    <location>
        <begin position="1"/>
        <end position="25"/>
    </location>
</feature>
<evidence type="ECO:0000256" key="4">
    <source>
        <dbReference type="SAM" id="MobiDB-lite"/>
    </source>
</evidence>
<dbReference type="EMBL" id="CP089984">
    <property type="protein sequence ID" value="WXB17730.1"/>
    <property type="molecule type" value="Genomic_DNA"/>
</dbReference>
<dbReference type="PANTHER" id="PTHR45138:SF9">
    <property type="entry name" value="DIGUANYLATE CYCLASE DGCM-RELATED"/>
    <property type="match status" value="1"/>
</dbReference>
<dbReference type="SUPFAM" id="SSF55073">
    <property type="entry name" value="Nucleotide cyclase"/>
    <property type="match status" value="1"/>
</dbReference>
<feature type="domain" description="Response regulatory" evidence="5">
    <location>
        <begin position="32"/>
        <end position="149"/>
    </location>
</feature>
<dbReference type="EC" id="2.7.7.65" evidence="1"/>
<name>A0ABZ2M6K5_9BACT</name>
<gene>
    <name evidence="7" type="ORF">LZC94_10755</name>
</gene>
<feature type="domain" description="GGDEF" evidence="6">
    <location>
        <begin position="206"/>
        <end position="340"/>
    </location>
</feature>
<comment type="catalytic activity">
    <reaction evidence="2">
        <text>2 GTP = 3',3'-c-di-GMP + 2 diphosphate</text>
        <dbReference type="Rhea" id="RHEA:24898"/>
        <dbReference type="ChEBI" id="CHEBI:33019"/>
        <dbReference type="ChEBI" id="CHEBI:37565"/>
        <dbReference type="ChEBI" id="CHEBI:58805"/>
        <dbReference type="EC" id="2.7.7.65"/>
    </reaction>
</comment>
<dbReference type="Gene3D" id="3.40.50.2300">
    <property type="match status" value="1"/>
</dbReference>
<reference evidence="7 8" key="1">
    <citation type="submission" date="2021-12" db="EMBL/GenBank/DDBJ databases">
        <title>Discovery of the Pendulisporaceae a myxobacterial family with distinct sporulation behavior and unique specialized metabolism.</title>
        <authorList>
            <person name="Garcia R."/>
            <person name="Popoff A."/>
            <person name="Bader C.D."/>
            <person name="Loehr J."/>
            <person name="Walesch S."/>
            <person name="Walt C."/>
            <person name="Boldt J."/>
            <person name="Bunk B."/>
            <person name="Haeckl F.J.F.P.J."/>
            <person name="Gunesch A.P."/>
            <person name="Birkelbach J."/>
            <person name="Nuebel U."/>
            <person name="Pietschmann T."/>
            <person name="Bach T."/>
            <person name="Mueller R."/>
        </authorList>
    </citation>
    <scope>NUCLEOTIDE SEQUENCE [LARGE SCALE GENOMIC DNA]</scope>
    <source>
        <strain evidence="7 8">MSr11954</strain>
    </source>
</reference>
<dbReference type="InterPro" id="IPR011006">
    <property type="entry name" value="CheY-like_superfamily"/>
</dbReference>
<dbReference type="InterPro" id="IPR043128">
    <property type="entry name" value="Rev_trsase/Diguanyl_cyclase"/>
</dbReference>
<dbReference type="InterPro" id="IPR000160">
    <property type="entry name" value="GGDEF_dom"/>
</dbReference>
<keyword evidence="7" id="KW-0548">Nucleotidyltransferase</keyword>
<keyword evidence="8" id="KW-1185">Reference proteome</keyword>
<dbReference type="SMART" id="SM00448">
    <property type="entry name" value="REC"/>
    <property type="match status" value="1"/>
</dbReference>
<sequence length="348" mass="38978">MPRASDPNKPPLSPTPISLKESAKDPSRIPLKVLVAEDDASSRELVVKAITLLGYECRSARDGQEAWEMHQAEHADVILSDWRMPRMDGLELCRRTRVAGDEEAYTYFIFLSALSDRDHFIRGTEAGADDFHSKPVDLVELRARLVSAGRVIALHRKLAEKNAILRRDSQVSFRAARTDPLTEVSNRLQMDEDLAELDRRVIPGEARHSIAIGDIDWFKKYNDHYGHIAGDDVLRRVARIIRGALRETDGLYRYGGEEFVLLFPGLSLARAVRAVERVRRSVQRHAIPTQGDLSVVTMSFGVAELDARADTSLQDCLRRADRALYRAKGAGRNRVESARVPEASTAST</sequence>
<feature type="modified residue" description="4-aspartylphosphate" evidence="3">
    <location>
        <position position="81"/>
    </location>
</feature>
<dbReference type="PROSITE" id="PS50887">
    <property type="entry name" value="GGDEF"/>
    <property type="match status" value="1"/>
</dbReference>